<feature type="coiled-coil region" evidence="1">
    <location>
        <begin position="115"/>
        <end position="176"/>
    </location>
</feature>
<dbReference type="OrthoDB" id="9807829at2"/>
<dbReference type="Gene3D" id="3.30.2350.10">
    <property type="entry name" value="Pseudouridine synthase"/>
    <property type="match status" value="1"/>
</dbReference>
<dbReference type="CDD" id="cd02869">
    <property type="entry name" value="PseudoU_synth_RluA_like"/>
    <property type="match status" value="1"/>
</dbReference>
<dbReference type="PANTHER" id="PTHR21600:SF89">
    <property type="entry name" value="RIBOSOMAL LARGE SUBUNIT PSEUDOURIDINE SYNTHASE A"/>
    <property type="match status" value="1"/>
</dbReference>
<dbReference type="InterPro" id="IPR006224">
    <property type="entry name" value="PsdUridine_synth_RluA-like_CS"/>
</dbReference>
<comment type="caution">
    <text evidence="3">The sequence shown here is derived from an EMBL/GenBank/DDBJ whole genome shotgun (WGS) entry which is preliminary data.</text>
</comment>
<organism evidence="3 4">
    <name type="scientific">Pararcticibacter amylolyticus</name>
    <dbReference type="NCBI Taxonomy" id="2173175"/>
    <lineage>
        <taxon>Bacteria</taxon>
        <taxon>Pseudomonadati</taxon>
        <taxon>Bacteroidota</taxon>
        <taxon>Sphingobacteriia</taxon>
        <taxon>Sphingobacteriales</taxon>
        <taxon>Sphingobacteriaceae</taxon>
        <taxon>Pararcticibacter</taxon>
    </lineage>
</organism>
<dbReference type="EMBL" id="QEAS01000026">
    <property type="protein sequence ID" value="PWG78391.1"/>
    <property type="molecule type" value="Genomic_DNA"/>
</dbReference>
<keyword evidence="4" id="KW-1185">Reference proteome</keyword>
<dbReference type="GO" id="GO:0009982">
    <property type="term" value="F:pseudouridine synthase activity"/>
    <property type="evidence" value="ECO:0007669"/>
    <property type="project" value="InterPro"/>
</dbReference>
<reference evidence="3 4" key="1">
    <citation type="submission" date="2018-04" db="EMBL/GenBank/DDBJ databases">
        <title>Pedobacter chongqingensis sp. nov., isolated from a rottenly hemp rope.</title>
        <authorList>
            <person name="Cai Y."/>
        </authorList>
    </citation>
    <scope>NUCLEOTIDE SEQUENCE [LARGE SCALE GENOMIC DNA]</scope>
    <source>
        <strain evidence="3 4">FJ4-8</strain>
    </source>
</reference>
<gene>
    <name evidence="3" type="ORF">DDR33_22735</name>
</gene>
<name>A0A2U2PAG8_9SPHI</name>
<accession>A0A2U2PAG8</accession>
<protein>
    <submittedName>
        <fullName evidence="3">RNA pseudouridine synthase</fullName>
    </submittedName>
</protein>
<feature type="domain" description="Pseudouridine synthase RsuA/RluA-like" evidence="2">
    <location>
        <begin position="364"/>
        <end position="509"/>
    </location>
</feature>
<dbReference type="PANTHER" id="PTHR21600">
    <property type="entry name" value="MITOCHONDRIAL RNA PSEUDOURIDINE SYNTHASE"/>
    <property type="match status" value="1"/>
</dbReference>
<evidence type="ECO:0000313" key="4">
    <source>
        <dbReference type="Proteomes" id="UP000245647"/>
    </source>
</evidence>
<dbReference type="InterPro" id="IPR020103">
    <property type="entry name" value="PsdUridine_synth_cat_dom_sf"/>
</dbReference>
<dbReference type="AlphaFoldDB" id="A0A2U2PAG8"/>
<dbReference type="GO" id="GO:0003723">
    <property type="term" value="F:RNA binding"/>
    <property type="evidence" value="ECO:0007669"/>
    <property type="project" value="InterPro"/>
</dbReference>
<dbReference type="InterPro" id="IPR006145">
    <property type="entry name" value="PsdUridine_synth_RsuA/RluA"/>
</dbReference>
<sequence>MSGGAFHQFNENIPEGPLPEKFTYPFCYEAHPLARMAASQVRDFLNSSYDNEHNFGIDPEHEGMVIGKMFGVLVVKTPENQTGFLAAYSGKLAQGRQHPYFVPPVYDVFQEDGMYLNELKNLVALNEDVDSLEEDGTFLALRKSFAETQKLADAEISEWKRKLRMWKKERDQRRNEGRQSLKEEEFAGLQDVLRNESLKQKFDLRILSASWQEKISDIEKKISQHQQKIDQLKDERKNRSASLQVRLFENYRFLNARKEWKSLLSIFTEQSGLTPPAGAGECAAPKLLQYAYLHNLQPIAMAEFWWGQSPKSEVRKHGEFYPACRGKCGPILTFMMEGLQVDDNPLETNPANGKEISIVFEDDDILVISKPAEFLSVPGKFVTDSVQTRIQRLYPRATLVHRLDQSTSGIILVGKHYDAYVYLQKQFVKRTVAKRYLAVLDGILEEDEGIIDLPLRVDLDNRPQQMVCYEHGKPAQTRYKVQKRVNGRTYIHFYPVTGRTHQLRVHAAHSSGLNIPIAGDDLYGTKDTRLFLHAEYLEFTHPTTRERLSFTVPADFDI</sequence>
<dbReference type="GO" id="GO:0000455">
    <property type="term" value="P:enzyme-directed rRNA pseudouridine synthesis"/>
    <property type="evidence" value="ECO:0007669"/>
    <property type="project" value="TreeGrafter"/>
</dbReference>
<dbReference type="PROSITE" id="PS01129">
    <property type="entry name" value="PSI_RLU"/>
    <property type="match status" value="1"/>
</dbReference>
<dbReference type="SUPFAM" id="SSF55120">
    <property type="entry name" value="Pseudouridine synthase"/>
    <property type="match status" value="1"/>
</dbReference>
<proteinExistence type="predicted"/>
<evidence type="ECO:0000256" key="1">
    <source>
        <dbReference type="SAM" id="Coils"/>
    </source>
</evidence>
<dbReference type="GO" id="GO:0140098">
    <property type="term" value="F:catalytic activity, acting on RNA"/>
    <property type="evidence" value="ECO:0007669"/>
    <property type="project" value="UniProtKB-ARBA"/>
</dbReference>
<evidence type="ECO:0000313" key="3">
    <source>
        <dbReference type="EMBL" id="PWG78391.1"/>
    </source>
</evidence>
<dbReference type="Proteomes" id="UP000245647">
    <property type="component" value="Unassembled WGS sequence"/>
</dbReference>
<dbReference type="InterPro" id="IPR050188">
    <property type="entry name" value="RluA_PseudoU_synthase"/>
</dbReference>
<feature type="coiled-coil region" evidence="1">
    <location>
        <begin position="208"/>
        <end position="242"/>
    </location>
</feature>
<dbReference type="Pfam" id="PF00849">
    <property type="entry name" value="PseudoU_synth_2"/>
    <property type="match status" value="1"/>
</dbReference>
<evidence type="ECO:0000259" key="2">
    <source>
        <dbReference type="Pfam" id="PF00849"/>
    </source>
</evidence>
<keyword evidence="1" id="KW-0175">Coiled coil</keyword>